<sequence>MSLAVRSVSTKPFDGQKPGTSGLRKRVKVFQQEHYTENFVQAIFTAMPAPGPQNAVL</sequence>
<accession>A0A9W7XQ78</accession>
<evidence type="ECO:0000313" key="5">
    <source>
        <dbReference type="EMBL" id="KAJ1718606.1"/>
    </source>
</evidence>
<dbReference type="GO" id="GO:0004614">
    <property type="term" value="F:phosphoglucomutase activity"/>
    <property type="evidence" value="ECO:0007669"/>
    <property type="project" value="UniProtKB-EC"/>
</dbReference>
<feature type="non-terminal residue" evidence="5">
    <location>
        <position position="57"/>
    </location>
</feature>
<protein>
    <submittedName>
        <fullName evidence="5">Phosphoglucomutase-2</fullName>
        <ecNumber evidence="5">5.4.2.2</ecNumber>
    </submittedName>
</protein>
<keyword evidence="1" id="KW-0479">Metal-binding</keyword>
<evidence type="ECO:0000256" key="3">
    <source>
        <dbReference type="ARBA" id="ARBA00023235"/>
    </source>
</evidence>
<dbReference type="GO" id="GO:0005829">
    <property type="term" value="C:cytosol"/>
    <property type="evidence" value="ECO:0007669"/>
    <property type="project" value="TreeGrafter"/>
</dbReference>
<dbReference type="EC" id="5.4.2.2" evidence="5"/>
<evidence type="ECO:0000313" key="6">
    <source>
        <dbReference type="Proteomes" id="UP001149813"/>
    </source>
</evidence>
<keyword evidence="3 5" id="KW-0413">Isomerase</keyword>
<dbReference type="GO" id="GO:0005975">
    <property type="term" value="P:carbohydrate metabolic process"/>
    <property type="evidence" value="ECO:0007669"/>
    <property type="project" value="InterPro"/>
</dbReference>
<keyword evidence="6" id="KW-1185">Reference proteome</keyword>
<reference evidence="5" key="1">
    <citation type="submission" date="2022-07" db="EMBL/GenBank/DDBJ databases">
        <title>Phylogenomic reconstructions and comparative analyses of Kickxellomycotina fungi.</title>
        <authorList>
            <person name="Reynolds N.K."/>
            <person name="Stajich J.E."/>
            <person name="Barry K."/>
            <person name="Grigoriev I.V."/>
            <person name="Crous P."/>
            <person name="Smith M.E."/>
        </authorList>
    </citation>
    <scope>NUCLEOTIDE SEQUENCE</scope>
    <source>
        <strain evidence="5">NBRC 32514</strain>
    </source>
</reference>
<dbReference type="SUPFAM" id="SSF53738">
    <property type="entry name" value="Phosphoglucomutase, first 3 domains"/>
    <property type="match status" value="1"/>
</dbReference>
<dbReference type="InterPro" id="IPR045244">
    <property type="entry name" value="PGM"/>
</dbReference>
<dbReference type="AlphaFoldDB" id="A0A9W7XQ78"/>
<dbReference type="EMBL" id="JANBOJ010000776">
    <property type="protein sequence ID" value="KAJ1718606.1"/>
    <property type="molecule type" value="Genomic_DNA"/>
</dbReference>
<feature type="region of interest" description="Disordered" evidence="4">
    <location>
        <begin position="1"/>
        <end position="21"/>
    </location>
</feature>
<dbReference type="GO" id="GO:0046872">
    <property type="term" value="F:metal ion binding"/>
    <property type="evidence" value="ECO:0007669"/>
    <property type="project" value="UniProtKB-KW"/>
</dbReference>
<dbReference type="OrthoDB" id="2291at2759"/>
<proteinExistence type="predicted"/>
<evidence type="ECO:0000256" key="4">
    <source>
        <dbReference type="SAM" id="MobiDB-lite"/>
    </source>
</evidence>
<dbReference type="Proteomes" id="UP001149813">
    <property type="component" value="Unassembled WGS sequence"/>
</dbReference>
<dbReference type="PANTHER" id="PTHR22573">
    <property type="entry name" value="PHOSPHOHEXOMUTASE FAMILY MEMBER"/>
    <property type="match status" value="1"/>
</dbReference>
<dbReference type="PANTHER" id="PTHR22573:SF2">
    <property type="entry name" value="PHOSPHOGLUCOMUTASE"/>
    <property type="match status" value="1"/>
</dbReference>
<evidence type="ECO:0000256" key="1">
    <source>
        <dbReference type="ARBA" id="ARBA00022723"/>
    </source>
</evidence>
<evidence type="ECO:0000256" key="2">
    <source>
        <dbReference type="ARBA" id="ARBA00022842"/>
    </source>
</evidence>
<gene>
    <name evidence="5" type="primary">PGM2_1</name>
    <name evidence="5" type="ORF">LPJ53_006423</name>
</gene>
<keyword evidence="2" id="KW-0460">Magnesium</keyword>
<comment type="caution">
    <text evidence="5">The sequence shown here is derived from an EMBL/GenBank/DDBJ whole genome shotgun (WGS) entry which is preliminary data.</text>
</comment>
<dbReference type="InterPro" id="IPR016055">
    <property type="entry name" value="A-D-PHexomutase_a/b/a-I/II/III"/>
</dbReference>
<dbReference type="Gene3D" id="3.40.120.10">
    <property type="entry name" value="Alpha-D-Glucose-1,6-Bisphosphate, subunit A, domain 3"/>
    <property type="match status" value="1"/>
</dbReference>
<name>A0A9W7XQ78_9FUNG</name>
<organism evidence="5 6">
    <name type="scientific">Coemansia erecta</name>
    <dbReference type="NCBI Taxonomy" id="147472"/>
    <lineage>
        <taxon>Eukaryota</taxon>
        <taxon>Fungi</taxon>
        <taxon>Fungi incertae sedis</taxon>
        <taxon>Zoopagomycota</taxon>
        <taxon>Kickxellomycotina</taxon>
        <taxon>Kickxellomycetes</taxon>
        <taxon>Kickxellales</taxon>
        <taxon>Kickxellaceae</taxon>
        <taxon>Coemansia</taxon>
    </lineage>
</organism>